<dbReference type="InterPro" id="IPR036236">
    <property type="entry name" value="Znf_C2H2_sf"/>
</dbReference>
<dbReference type="PROSITE" id="PS50157">
    <property type="entry name" value="ZINC_FINGER_C2H2_2"/>
    <property type="match status" value="1"/>
</dbReference>
<keyword evidence="5" id="KW-0539">Nucleus</keyword>
<name>A0A3Q7GRM0_SOLLC</name>
<reference evidence="9" key="1">
    <citation type="journal article" date="2012" name="Nature">
        <title>The tomato genome sequence provides insights into fleshy fruit evolution.</title>
        <authorList>
            <consortium name="Tomato Genome Consortium"/>
        </authorList>
    </citation>
    <scope>NUCLEOTIDE SEQUENCE [LARGE SCALE GENOMIC DNA]</scope>
    <source>
        <strain evidence="9">cv. Heinz 1706</strain>
    </source>
</reference>
<keyword evidence="7" id="KW-0812">Transmembrane</keyword>
<accession>A0A3Q7GRM0</accession>
<keyword evidence="10" id="KW-1185">Reference proteome</keyword>
<dbReference type="GO" id="GO:0008270">
    <property type="term" value="F:zinc ion binding"/>
    <property type="evidence" value="ECO:0007669"/>
    <property type="project" value="UniProtKB-KW"/>
</dbReference>
<evidence type="ECO:0000256" key="7">
    <source>
        <dbReference type="SAM" id="Phobius"/>
    </source>
</evidence>
<evidence type="ECO:0000313" key="9">
    <source>
        <dbReference type="EnsemblPlants" id="Solyc04g014540.2.1"/>
    </source>
</evidence>
<protein>
    <recommendedName>
        <fullName evidence="8">C2H2-type domain-containing protein</fullName>
    </recommendedName>
</protein>
<dbReference type="EnsemblPlants" id="Solyc04g014540.2.1">
    <property type="protein sequence ID" value="Solyc04g014540.2.1"/>
    <property type="gene ID" value="Solyc04g014540.2"/>
</dbReference>
<dbReference type="GO" id="GO:0005634">
    <property type="term" value="C:nucleus"/>
    <property type="evidence" value="ECO:0007669"/>
    <property type="project" value="UniProtKB-SubCell"/>
</dbReference>
<evidence type="ECO:0000313" key="10">
    <source>
        <dbReference type="Proteomes" id="UP000004994"/>
    </source>
</evidence>
<evidence type="ECO:0000256" key="5">
    <source>
        <dbReference type="ARBA" id="ARBA00023242"/>
    </source>
</evidence>
<dbReference type="Gramene" id="Solyc04g014540.2.1">
    <property type="protein sequence ID" value="Solyc04g014540.2.1"/>
    <property type="gene ID" value="Solyc04g014540.2"/>
</dbReference>
<dbReference type="OMA" id="QCKFLSS"/>
<keyword evidence="4" id="KW-0862">Zinc</keyword>
<feature type="domain" description="C2H2-type" evidence="8">
    <location>
        <begin position="78"/>
        <end position="105"/>
    </location>
</feature>
<dbReference type="STRING" id="4081.A0A3Q7GRM0"/>
<dbReference type="InterPro" id="IPR044246">
    <property type="entry name" value="ZFP3-like"/>
</dbReference>
<evidence type="ECO:0000256" key="6">
    <source>
        <dbReference type="PROSITE-ProRule" id="PRU00042"/>
    </source>
</evidence>
<evidence type="ECO:0000256" key="1">
    <source>
        <dbReference type="ARBA" id="ARBA00004123"/>
    </source>
</evidence>
<dbReference type="GO" id="GO:0009788">
    <property type="term" value="P:negative regulation of abscisic acid-activated signaling pathway"/>
    <property type="evidence" value="ECO:0007669"/>
    <property type="project" value="InterPro"/>
</dbReference>
<evidence type="ECO:0000259" key="8">
    <source>
        <dbReference type="PROSITE" id="PS50157"/>
    </source>
</evidence>
<dbReference type="Gene3D" id="3.30.160.60">
    <property type="entry name" value="Classic Zinc Finger"/>
    <property type="match status" value="1"/>
</dbReference>
<dbReference type="PaxDb" id="4081-Solyc04g014540.1.1"/>
<keyword evidence="7" id="KW-1133">Transmembrane helix</keyword>
<dbReference type="PANTHER" id="PTHR47287">
    <property type="entry name" value="C2H2 AND C2HC ZINC FINGERS SUPERFAMILY PROTEIN"/>
    <property type="match status" value="1"/>
</dbReference>
<sequence>MKMEASSGNDSDITSQVASNIEFSEPVSLDLSLGFNSGTDEFASQDSIGFSVSSTCDESSNELAASQTSGEAVVRRVFTCNFCKRKFYSSQALGGHQNAHKRERTLAKRAMRMGIFSERYGNLAALPLHGSTSRSLGIKAHSSMHHGFPQAMGSLDFRTSARFEYVHHQSPSLYVEDIDEADHLLWPGSFRQVSNADISHRPTISFTGCSNVNSVEWTPSVEKDNLTPDLTLSGKQKRVRPVPEKKIPKRYVISRINCVSVYIKREKIIYIHANIYICSFSCLSLFVALYKYKLYKIQCIIYANDLYKRERLASICTNSLAVKLYKSEEEPTNYTIVSFVYMYSEINIVSCTYVYKVSKYGVLS</sequence>
<evidence type="ECO:0000256" key="2">
    <source>
        <dbReference type="ARBA" id="ARBA00022723"/>
    </source>
</evidence>
<keyword evidence="2" id="KW-0479">Metal-binding</keyword>
<organism evidence="9">
    <name type="scientific">Solanum lycopersicum</name>
    <name type="common">Tomato</name>
    <name type="synonym">Lycopersicon esculentum</name>
    <dbReference type="NCBI Taxonomy" id="4081"/>
    <lineage>
        <taxon>Eukaryota</taxon>
        <taxon>Viridiplantae</taxon>
        <taxon>Streptophyta</taxon>
        <taxon>Embryophyta</taxon>
        <taxon>Tracheophyta</taxon>
        <taxon>Spermatophyta</taxon>
        <taxon>Magnoliopsida</taxon>
        <taxon>eudicotyledons</taxon>
        <taxon>Gunneridae</taxon>
        <taxon>Pentapetalae</taxon>
        <taxon>asterids</taxon>
        <taxon>lamiids</taxon>
        <taxon>Solanales</taxon>
        <taxon>Solanaceae</taxon>
        <taxon>Solanoideae</taxon>
        <taxon>Solaneae</taxon>
        <taxon>Solanum</taxon>
        <taxon>Solanum subgen. Lycopersicon</taxon>
    </lineage>
</organism>
<keyword evidence="7" id="KW-0472">Membrane</keyword>
<dbReference type="InParanoid" id="A0A3Q7GRM0"/>
<dbReference type="SUPFAM" id="SSF57667">
    <property type="entry name" value="beta-beta-alpha zinc fingers"/>
    <property type="match status" value="1"/>
</dbReference>
<dbReference type="AlphaFoldDB" id="A0A3Q7GRM0"/>
<dbReference type="InterPro" id="IPR013087">
    <property type="entry name" value="Znf_C2H2_type"/>
</dbReference>
<evidence type="ECO:0000256" key="4">
    <source>
        <dbReference type="ARBA" id="ARBA00022833"/>
    </source>
</evidence>
<dbReference type="PROSITE" id="PS00028">
    <property type="entry name" value="ZINC_FINGER_C2H2_1"/>
    <property type="match status" value="1"/>
</dbReference>
<proteinExistence type="predicted"/>
<feature type="transmembrane region" description="Helical" evidence="7">
    <location>
        <begin position="268"/>
        <end position="290"/>
    </location>
</feature>
<dbReference type="Proteomes" id="UP000004994">
    <property type="component" value="Chromosome 4"/>
</dbReference>
<reference evidence="9" key="2">
    <citation type="submission" date="2019-01" db="UniProtKB">
        <authorList>
            <consortium name="EnsemblPlants"/>
        </authorList>
    </citation>
    <scope>IDENTIFICATION</scope>
    <source>
        <strain evidence="9">cv. Heinz 1706</strain>
    </source>
</reference>
<dbReference type="PANTHER" id="PTHR47287:SF18">
    <property type="entry name" value="TRANSCRIPTION FACTOR C2H2 FAMILY"/>
    <property type="match status" value="1"/>
</dbReference>
<keyword evidence="3 6" id="KW-0863">Zinc-finger</keyword>
<evidence type="ECO:0000256" key="3">
    <source>
        <dbReference type="ARBA" id="ARBA00022771"/>
    </source>
</evidence>
<comment type="subcellular location">
    <subcellularLocation>
        <location evidence="1">Nucleus</location>
    </subcellularLocation>
</comment>